<dbReference type="PRINTS" id="PR00039">
    <property type="entry name" value="HTHLYSR"/>
</dbReference>
<evidence type="ECO:0000313" key="7">
    <source>
        <dbReference type="Proteomes" id="UP000761264"/>
    </source>
</evidence>
<sequence length="298" mass="32855">MNLSDLIIFRAVVEEGGITRAAERLHRVQSNVTTRVRQLEEDLGVALFIRQGKRLHLAPAGRVLLNYAERLLALAEEARDAVQDSRPRGTFRLGAMESTSAVRLPAPLSAYMKRYPEVDIELRTGNPEQLARAVLAGELDAALAAEPIAREQFDQIPVFEEDLVLIAGADQPPIVPGKPAPRRMIAFESGCPHRKRLEDWYAERGETPAQTLQLASYYAMLGCVLVGMGVTLLPKSVLATYPERKRLSLHPLPPGQDKAWTMLFWRKGADSPMITALAEILKTAASRKPKSTPPPTAP</sequence>
<evidence type="ECO:0000313" key="6">
    <source>
        <dbReference type="EMBL" id="NIA70678.1"/>
    </source>
</evidence>
<dbReference type="PANTHER" id="PTHR30126">
    <property type="entry name" value="HTH-TYPE TRANSCRIPTIONAL REGULATOR"/>
    <property type="match status" value="1"/>
</dbReference>
<dbReference type="Gene3D" id="3.40.190.290">
    <property type="match status" value="1"/>
</dbReference>
<gene>
    <name evidence="6" type="ORF">HBA54_18940</name>
</gene>
<dbReference type="InterPro" id="IPR000847">
    <property type="entry name" value="LysR_HTH_N"/>
</dbReference>
<keyword evidence="7" id="KW-1185">Reference proteome</keyword>
<dbReference type="Proteomes" id="UP000761264">
    <property type="component" value="Unassembled WGS sequence"/>
</dbReference>
<dbReference type="SUPFAM" id="SSF46785">
    <property type="entry name" value="Winged helix' DNA-binding domain"/>
    <property type="match status" value="1"/>
</dbReference>
<protein>
    <submittedName>
        <fullName evidence="6">LysR family transcriptional regulator</fullName>
    </submittedName>
</protein>
<evidence type="ECO:0000256" key="3">
    <source>
        <dbReference type="ARBA" id="ARBA00023125"/>
    </source>
</evidence>
<dbReference type="PANTHER" id="PTHR30126:SF40">
    <property type="entry name" value="HTH-TYPE TRANSCRIPTIONAL REGULATOR GLTR"/>
    <property type="match status" value="1"/>
</dbReference>
<evidence type="ECO:0000256" key="2">
    <source>
        <dbReference type="ARBA" id="ARBA00023015"/>
    </source>
</evidence>
<dbReference type="EMBL" id="JAAQPH010000015">
    <property type="protein sequence ID" value="NIA70678.1"/>
    <property type="molecule type" value="Genomic_DNA"/>
</dbReference>
<dbReference type="AlphaFoldDB" id="A0A967K8W5"/>
<dbReference type="CDD" id="cd08442">
    <property type="entry name" value="PBP2_YofA_SoxR_like"/>
    <property type="match status" value="1"/>
</dbReference>
<dbReference type="InterPro" id="IPR036390">
    <property type="entry name" value="WH_DNA-bd_sf"/>
</dbReference>
<keyword evidence="3" id="KW-0238">DNA-binding</keyword>
<dbReference type="Gene3D" id="1.10.10.10">
    <property type="entry name" value="Winged helix-like DNA-binding domain superfamily/Winged helix DNA-binding domain"/>
    <property type="match status" value="1"/>
</dbReference>
<organism evidence="6 7">
    <name type="scientific">Pelagibius litoralis</name>
    <dbReference type="NCBI Taxonomy" id="374515"/>
    <lineage>
        <taxon>Bacteria</taxon>
        <taxon>Pseudomonadati</taxon>
        <taxon>Pseudomonadota</taxon>
        <taxon>Alphaproteobacteria</taxon>
        <taxon>Rhodospirillales</taxon>
        <taxon>Rhodovibrionaceae</taxon>
        <taxon>Pelagibius</taxon>
    </lineage>
</organism>
<comment type="similarity">
    <text evidence="1">Belongs to the LysR transcriptional regulatory family.</text>
</comment>
<dbReference type="RefSeq" id="WP_167227529.1">
    <property type="nucleotide sequence ID" value="NZ_JAAQPH010000015.1"/>
</dbReference>
<dbReference type="InterPro" id="IPR005119">
    <property type="entry name" value="LysR_subst-bd"/>
</dbReference>
<dbReference type="GO" id="GO:0000976">
    <property type="term" value="F:transcription cis-regulatory region binding"/>
    <property type="evidence" value="ECO:0007669"/>
    <property type="project" value="TreeGrafter"/>
</dbReference>
<dbReference type="InterPro" id="IPR036388">
    <property type="entry name" value="WH-like_DNA-bd_sf"/>
</dbReference>
<evidence type="ECO:0000256" key="1">
    <source>
        <dbReference type="ARBA" id="ARBA00009437"/>
    </source>
</evidence>
<reference evidence="6" key="1">
    <citation type="submission" date="2020-03" db="EMBL/GenBank/DDBJ databases">
        <title>Genome of Pelagibius litoralis DSM 21314T.</title>
        <authorList>
            <person name="Wang G."/>
        </authorList>
    </citation>
    <scope>NUCLEOTIDE SEQUENCE</scope>
    <source>
        <strain evidence="6">DSM 21314</strain>
    </source>
</reference>
<keyword evidence="4" id="KW-0804">Transcription</keyword>
<dbReference type="SUPFAM" id="SSF53850">
    <property type="entry name" value="Periplasmic binding protein-like II"/>
    <property type="match status" value="1"/>
</dbReference>
<dbReference type="PROSITE" id="PS50931">
    <property type="entry name" value="HTH_LYSR"/>
    <property type="match status" value="1"/>
</dbReference>
<dbReference type="FunFam" id="1.10.10.10:FF:000001">
    <property type="entry name" value="LysR family transcriptional regulator"/>
    <property type="match status" value="1"/>
</dbReference>
<evidence type="ECO:0000259" key="5">
    <source>
        <dbReference type="PROSITE" id="PS50931"/>
    </source>
</evidence>
<feature type="domain" description="HTH lysR-type" evidence="5">
    <location>
        <begin position="1"/>
        <end position="58"/>
    </location>
</feature>
<dbReference type="Pfam" id="PF03466">
    <property type="entry name" value="LysR_substrate"/>
    <property type="match status" value="1"/>
</dbReference>
<proteinExistence type="inferred from homology"/>
<comment type="caution">
    <text evidence="6">The sequence shown here is derived from an EMBL/GenBank/DDBJ whole genome shotgun (WGS) entry which is preliminary data.</text>
</comment>
<accession>A0A967K8W5</accession>
<dbReference type="GO" id="GO:0003700">
    <property type="term" value="F:DNA-binding transcription factor activity"/>
    <property type="evidence" value="ECO:0007669"/>
    <property type="project" value="InterPro"/>
</dbReference>
<evidence type="ECO:0000256" key="4">
    <source>
        <dbReference type="ARBA" id="ARBA00023163"/>
    </source>
</evidence>
<dbReference type="Pfam" id="PF00126">
    <property type="entry name" value="HTH_1"/>
    <property type="match status" value="1"/>
</dbReference>
<keyword evidence="2" id="KW-0805">Transcription regulation</keyword>
<name>A0A967K8W5_9PROT</name>